<dbReference type="AlphaFoldDB" id="A0A8J4M3D8"/>
<dbReference type="Gene3D" id="2.60.120.10">
    <property type="entry name" value="Jelly Rolls"/>
    <property type="match status" value="1"/>
</dbReference>
<evidence type="ECO:0000259" key="1">
    <source>
        <dbReference type="Pfam" id="PF00483"/>
    </source>
</evidence>
<name>A0A8J4M3D8_9BACL</name>
<keyword evidence="2" id="KW-0548">Nucleotidyltransferase</keyword>
<dbReference type="Pfam" id="PF00483">
    <property type="entry name" value="NTP_transferase"/>
    <property type="match status" value="1"/>
</dbReference>
<gene>
    <name evidence="2" type="ORF">XYCOK13_36090</name>
</gene>
<evidence type="ECO:0000313" key="3">
    <source>
        <dbReference type="Proteomes" id="UP000677918"/>
    </source>
</evidence>
<evidence type="ECO:0000313" key="2">
    <source>
        <dbReference type="EMBL" id="GIQ70785.1"/>
    </source>
</evidence>
<dbReference type="SUPFAM" id="SSF53448">
    <property type="entry name" value="Nucleotide-diphospho-sugar transferases"/>
    <property type="match status" value="1"/>
</dbReference>
<dbReference type="InterPro" id="IPR005835">
    <property type="entry name" value="NTP_transferase_dom"/>
</dbReference>
<keyword evidence="2" id="KW-0808">Transferase</keyword>
<accession>A0A8J4M3D8</accession>
<protein>
    <submittedName>
        <fullName evidence="2">Mannose-1-phosphate guanylyltransferase</fullName>
    </submittedName>
</protein>
<dbReference type="PANTHER" id="PTHR46390:SF1">
    <property type="entry name" value="MANNOSE-1-PHOSPHATE GUANYLYLTRANSFERASE"/>
    <property type="match status" value="1"/>
</dbReference>
<dbReference type="GO" id="GO:0004475">
    <property type="term" value="F:mannose-1-phosphate guanylyltransferase (GTP) activity"/>
    <property type="evidence" value="ECO:0007669"/>
    <property type="project" value="TreeGrafter"/>
</dbReference>
<dbReference type="EMBL" id="BOVK01000058">
    <property type="protein sequence ID" value="GIQ70785.1"/>
    <property type="molecule type" value="Genomic_DNA"/>
</dbReference>
<dbReference type="InterPro" id="IPR029044">
    <property type="entry name" value="Nucleotide-diphossugar_trans"/>
</dbReference>
<dbReference type="InterPro" id="IPR011051">
    <property type="entry name" value="RmlC_Cupin_sf"/>
</dbReference>
<dbReference type="SUPFAM" id="SSF51182">
    <property type="entry name" value="RmlC-like cupins"/>
    <property type="match status" value="1"/>
</dbReference>
<dbReference type="RefSeq" id="WP_213413596.1">
    <property type="nucleotide sequence ID" value="NZ_BOVK01000058.1"/>
</dbReference>
<comment type="caution">
    <text evidence="2">The sequence shown here is derived from an EMBL/GenBank/DDBJ whole genome shotgun (WGS) entry which is preliminary data.</text>
</comment>
<dbReference type="PANTHER" id="PTHR46390">
    <property type="entry name" value="MANNOSE-1-PHOSPHATE GUANYLYLTRANSFERASE"/>
    <property type="match status" value="1"/>
</dbReference>
<dbReference type="GO" id="GO:0009298">
    <property type="term" value="P:GDP-mannose biosynthetic process"/>
    <property type="evidence" value="ECO:0007669"/>
    <property type="project" value="TreeGrafter"/>
</dbReference>
<organism evidence="2 3">
    <name type="scientific">Xylanibacillus composti</name>
    <dbReference type="NCBI Taxonomy" id="1572762"/>
    <lineage>
        <taxon>Bacteria</taxon>
        <taxon>Bacillati</taxon>
        <taxon>Bacillota</taxon>
        <taxon>Bacilli</taxon>
        <taxon>Bacillales</taxon>
        <taxon>Paenibacillaceae</taxon>
        <taxon>Xylanibacillus</taxon>
    </lineage>
</organism>
<dbReference type="Gene3D" id="3.90.550.10">
    <property type="entry name" value="Spore Coat Polysaccharide Biosynthesis Protein SpsA, Chain A"/>
    <property type="match status" value="1"/>
</dbReference>
<keyword evidence="3" id="KW-1185">Reference proteome</keyword>
<dbReference type="InterPro" id="IPR014710">
    <property type="entry name" value="RmlC-like_jellyroll"/>
</dbReference>
<proteinExistence type="predicted"/>
<sequence>MRIILLSGGSGKRLWPLSNDARSKQFLKLLRNDAGRLESMVQRVWSQLKAAGLSESAVIATSPTQIDMIRSQIGQQVPIIAEPTRRDTFPAIALSVAYLHTVLQADRDEIVVVLPVDPYVDASFFEQVKRLAELLPESGAAIGLMGAVPTVPSTKYGYIVPDRDEPRKTRYYRVSHFMEKPDEATATKLLDMGALWNCGVFAFRLGYLLDAMERKGLPASYGMLRDVYPTLRKISFDYEVLEREKRLIVLPYDGDWKDLGTWNTLTEEMGSMVIGKHVKTHGCSNTHVINELTIPILVLGIDNAVVAASPDGILVTDKAVSPKLKDYLEDTREPMYEERRWGWFRVLDSRKQPDGQGAMTMLIALEEGQLLRYRRNLDRHEAWTVIKGKGILTLNGEQVVVEQGRTFEVAAGAGYALRAEEEMECICVQTGDFSIPNRWEALEEEWNELIVEGAID</sequence>
<dbReference type="Proteomes" id="UP000677918">
    <property type="component" value="Unassembled WGS sequence"/>
</dbReference>
<dbReference type="InterPro" id="IPR051161">
    <property type="entry name" value="Mannose-6P_isomerase_type2"/>
</dbReference>
<feature type="domain" description="Nucleotidyl transferase" evidence="1">
    <location>
        <begin position="4"/>
        <end position="268"/>
    </location>
</feature>
<reference evidence="2" key="1">
    <citation type="submission" date="2021-04" db="EMBL/GenBank/DDBJ databases">
        <title>Draft genome sequence of Xylanibacillus composti strain K13.</title>
        <authorList>
            <person name="Uke A."/>
            <person name="Chhe C."/>
            <person name="Baramee S."/>
            <person name="Kosugi A."/>
        </authorList>
    </citation>
    <scope>NUCLEOTIDE SEQUENCE</scope>
    <source>
        <strain evidence="2">K13</strain>
    </source>
</reference>